<sequence length="233" mass="27116">SSRTVRMAYTPQNVSSQIMGQHQSLGTRLWYRFYELCDRNDFYMCVIGTTVFTMAVFWCTNVFFMLLDVTGRPAVLQRYKVQPGKNSPLPVQQLKRVVLVGLRNQILVGVPFVTVLYYAMRWRGNTFHPAQLSSWQQGLLEMVVIVAFEEIGFYYLHSTTITHSGYHFPGFPSPEFHDFHHLKFNTNYGSLGIMDRLHGTDVMFRQSEARARHRVFFSLTPISQLVHEYDKGR</sequence>
<keyword evidence="1" id="KW-0812">Transmembrane</keyword>
<keyword evidence="1" id="KW-1133">Transmembrane helix</keyword>
<dbReference type="InterPro" id="IPR050307">
    <property type="entry name" value="Sterol_Desaturase_Related"/>
</dbReference>
<keyword evidence="3" id="KW-1185">Reference proteome</keyword>
<feature type="transmembrane region" description="Helical" evidence="1">
    <location>
        <begin position="42"/>
        <end position="67"/>
    </location>
</feature>
<dbReference type="AlphaFoldDB" id="A0ABD0LA77"/>
<name>A0ABD0LA77_9CAEN</name>
<reference evidence="2 3" key="1">
    <citation type="journal article" date="2023" name="Sci. Data">
        <title>Genome assembly of the Korean intertidal mud-creeper Batillaria attramentaria.</title>
        <authorList>
            <person name="Patra A.K."/>
            <person name="Ho P.T."/>
            <person name="Jun S."/>
            <person name="Lee S.J."/>
            <person name="Kim Y."/>
            <person name="Won Y.J."/>
        </authorList>
    </citation>
    <scope>NUCLEOTIDE SEQUENCE [LARGE SCALE GENOMIC DNA]</scope>
    <source>
        <strain evidence="2">Wonlab-2016</strain>
    </source>
</reference>
<feature type="transmembrane region" description="Helical" evidence="1">
    <location>
        <begin position="97"/>
        <end position="119"/>
    </location>
</feature>
<evidence type="ECO:0000256" key="1">
    <source>
        <dbReference type="SAM" id="Phobius"/>
    </source>
</evidence>
<proteinExistence type="predicted"/>
<dbReference type="PANTHER" id="PTHR11863">
    <property type="entry name" value="STEROL DESATURASE"/>
    <property type="match status" value="1"/>
</dbReference>
<dbReference type="Proteomes" id="UP001519460">
    <property type="component" value="Unassembled WGS sequence"/>
</dbReference>
<gene>
    <name evidence="2" type="ORF">BaRGS_00012403</name>
</gene>
<keyword evidence="1" id="KW-0472">Membrane</keyword>
<evidence type="ECO:0008006" key="4">
    <source>
        <dbReference type="Google" id="ProtNLM"/>
    </source>
</evidence>
<evidence type="ECO:0000313" key="3">
    <source>
        <dbReference type="Proteomes" id="UP001519460"/>
    </source>
</evidence>
<feature type="non-terminal residue" evidence="2">
    <location>
        <position position="1"/>
    </location>
</feature>
<organism evidence="2 3">
    <name type="scientific">Batillaria attramentaria</name>
    <dbReference type="NCBI Taxonomy" id="370345"/>
    <lineage>
        <taxon>Eukaryota</taxon>
        <taxon>Metazoa</taxon>
        <taxon>Spiralia</taxon>
        <taxon>Lophotrochozoa</taxon>
        <taxon>Mollusca</taxon>
        <taxon>Gastropoda</taxon>
        <taxon>Caenogastropoda</taxon>
        <taxon>Sorbeoconcha</taxon>
        <taxon>Cerithioidea</taxon>
        <taxon>Batillariidae</taxon>
        <taxon>Batillaria</taxon>
    </lineage>
</organism>
<accession>A0ABD0LA77</accession>
<evidence type="ECO:0000313" key="2">
    <source>
        <dbReference type="EMBL" id="KAK7496481.1"/>
    </source>
</evidence>
<protein>
    <recommendedName>
        <fullName evidence="4">Fatty acid hydroxylase domain-containing protein</fullName>
    </recommendedName>
</protein>
<dbReference type="EMBL" id="JACVVK020000067">
    <property type="protein sequence ID" value="KAK7496481.1"/>
    <property type="molecule type" value="Genomic_DNA"/>
</dbReference>
<comment type="caution">
    <text evidence="2">The sequence shown here is derived from an EMBL/GenBank/DDBJ whole genome shotgun (WGS) entry which is preliminary data.</text>
</comment>